<sequence>MNKRNAGILSMPLQLAHIVYGCVVLVALGVTIYLEKRNRELRQPLQYGNSNNNCRQSNDRSRASIGGAILRPRNSNEQRQNARSPRDGASAGHPEGCFTPVEGRRRRPRRLLNNQRQNCPICMETMVFGRLALQCTHVFHGGCISRWLKENNTCPVCRRTALFTQ</sequence>
<dbReference type="InterPro" id="IPR001841">
    <property type="entry name" value="Znf_RING"/>
</dbReference>
<feature type="region of interest" description="Disordered" evidence="4">
    <location>
        <begin position="67"/>
        <end position="104"/>
    </location>
</feature>
<reference evidence="7 8" key="1">
    <citation type="journal article" date="2023" name="Insect Mol. Biol.">
        <title>Genome sequencing provides insights into the evolution of gene families encoding plant cell wall-degrading enzymes in longhorned beetles.</title>
        <authorList>
            <person name="Shin N.R."/>
            <person name="Okamura Y."/>
            <person name="Kirsch R."/>
            <person name="Pauchet Y."/>
        </authorList>
    </citation>
    <scope>NUCLEOTIDE SEQUENCE [LARGE SCALE GENOMIC DNA]</scope>
    <source>
        <strain evidence="7">EAD_L_NR</strain>
    </source>
</reference>
<dbReference type="PROSITE" id="PS50089">
    <property type="entry name" value="ZF_RING_2"/>
    <property type="match status" value="1"/>
</dbReference>
<feature type="compositionally biased region" description="Polar residues" evidence="4">
    <location>
        <begin position="73"/>
        <end position="83"/>
    </location>
</feature>
<feature type="domain" description="RING-type" evidence="6">
    <location>
        <begin position="119"/>
        <end position="158"/>
    </location>
</feature>
<name>A0AAV8VSM4_9CUCU</name>
<evidence type="ECO:0000313" key="7">
    <source>
        <dbReference type="EMBL" id="KAJ8917145.1"/>
    </source>
</evidence>
<protein>
    <recommendedName>
        <fullName evidence="6">RING-type domain-containing protein</fullName>
    </recommendedName>
</protein>
<keyword evidence="5" id="KW-1133">Transmembrane helix</keyword>
<dbReference type="InterPro" id="IPR013083">
    <property type="entry name" value="Znf_RING/FYVE/PHD"/>
</dbReference>
<dbReference type="GO" id="GO:0061630">
    <property type="term" value="F:ubiquitin protein ligase activity"/>
    <property type="evidence" value="ECO:0007669"/>
    <property type="project" value="TreeGrafter"/>
</dbReference>
<gene>
    <name evidence="7" type="ORF">NQ315_012637</name>
</gene>
<evidence type="ECO:0000256" key="1">
    <source>
        <dbReference type="ARBA" id="ARBA00022771"/>
    </source>
</evidence>
<dbReference type="EMBL" id="JANEYG010000035">
    <property type="protein sequence ID" value="KAJ8917145.1"/>
    <property type="molecule type" value="Genomic_DNA"/>
</dbReference>
<dbReference type="PANTHER" id="PTHR22765:SF183">
    <property type="entry name" value="OS06G0534800 PROTEIN"/>
    <property type="match status" value="1"/>
</dbReference>
<keyword evidence="1 3" id="KW-0479">Metal-binding</keyword>
<dbReference type="SMART" id="SM00184">
    <property type="entry name" value="RING"/>
    <property type="match status" value="1"/>
</dbReference>
<dbReference type="SUPFAM" id="SSF57850">
    <property type="entry name" value="RING/U-box"/>
    <property type="match status" value="1"/>
</dbReference>
<dbReference type="Gene3D" id="3.30.40.10">
    <property type="entry name" value="Zinc/RING finger domain, C3HC4 (zinc finger)"/>
    <property type="match status" value="1"/>
</dbReference>
<keyword evidence="8" id="KW-1185">Reference proteome</keyword>
<evidence type="ECO:0000256" key="3">
    <source>
        <dbReference type="PROSITE-ProRule" id="PRU00175"/>
    </source>
</evidence>
<keyword evidence="1 3" id="KW-0863">Zinc-finger</keyword>
<dbReference type="Pfam" id="PF13639">
    <property type="entry name" value="zf-RING_2"/>
    <property type="match status" value="1"/>
</dbReference>
<evidence type="ECO:0000313" key="8">
    <source>
        <dbReference type="Proteomes" id="UP001159042"/>
    </source>
</evidence>
<dbReference type="AlphaFoldDB" id="A0AAV8VSM4"/>
<evidence type="ECO:0000256" key="4">
    <source>
        <dbReference type="SAM" id="MobiDB-lite"/>
    </source>
</evidence>
<evidence type="ECO:0000259" key="6">
    <source>
        <dbReference type="PROSITE" id="PS50089"/>
    </source>
</evidence>
<dbReference type="Proteomes" id="UP001159042">
    <property type="component" value="Unassembled WGS sequence"/>
</dbReference>
<feature type="transmembrane region" description="Helical" evidence="5">
    <location>
        <begin position="15"/>
        <end position="34"/>
    </location>
</feature>
<keyword evidence="2" id="KW-0862">Zinc</keyword>
<dbReference type="GO" id="GO:0008270">
    <property type="term" value="F:zinc ion binding"/>
    <property type="evidence" value="ECO:0007669"/>
    <property type="project" value="UniProtKB-KW"/>
</dbReference>
<dbReference type="InterPro" id="IPR051826">
    <property type="entry name" value="E3_ubiquitin-ligase_domain"/>
</dbReference>
<evidence type="ECO:0000256" key="5">
    <source>
        <dbReference type="SAM" id="Phobius"/>
    </source>
</evidence>
<evidence type="ECO:0000256" key="2">
    <source>
        <dbReference type="ARBA" id="ARBA00022833"/>
    </source>
</evidence>
<accession>A0AAV8VSM4</accession>
<dbReference type="PROSITE" id="PS51257">
    <property type="entry name" value="PROKAR_LIPOPROTEIN"/>
    <property type="match status" value="1"/>
</dbReference>
<dbReference type="GO" id="GO:0016020">
    <property type="term" value="C:membrane"/>
    <property type="evidence" value="ECO:0007669"/>
    <property type="project" value="TreeGrafter"/>
</dbReference>
<dbReference type="PANTHER" id="PTHR22765">
    <property type="entry name" value="RING FINGER AND PROTEASE ASSOCIATED DOMAIN-CONTAINING"/>
    <property type="match status" value="1"/>
</dbReference>
<proteinExistence type="predicted"/>
<organism evidence="7 8">
    <name type="scientific">Exocentrus adspersus</name>
    <dbReference type="NCBI Taxonomy" id="1586481"/>
    <lineage>
        <taxon>Eukaryota</taxon>
        <taxon>Metazoa</taxon>
        <taxon>Ecdysozoa</taxon>
        <taxon>Arthropoda</taxon>
        <taxon>Hexapoda</taxon>
        <taxon>Insecta</taxon>
        <taxon>Pterygota</taxon>
        <taxon>Neoptera</taxon>
        <taxon>Endopterygota</taxon>
        <taxon>Coleoptera</taxon>
        <taxon>Polyphaga</taxon>
        <taxon>Cucujiformia</taxon>
        <taxon>Chrysomeloidea</taxon>
        <taxon>Cerambycidae</taxon>
        <taxon>Lamiinae</taxon>
        <taxon>Acanthocinini</taxon>
        <taxon>Exocentrus</taxon>
    </lineage>
</organism>
<comment type="caution">
    <text evidence="7">The sequence shown here is derived from an EMBL/GenBank/DDBJ whole genome shotgun (WGS) entry which is preliminary data.</text>
</comment>
<dbReference type="GO" id="GO:0006511">
    <property type="term" value="P:ubiquitin-dependent protein catabolic process"/>
    <property type="evidence" value="ECO:0007669"/>
    <property type="project" value="TreeGrafter"/>
</dbReference>
<keyword evidence="5" id="KW-0812">Transmembrane</keyword>
<keyword evidence="5" id="KW-0472">Membrane</keyword>